<dbReference type="PANTHER" id="PTHR32322:SF2">
    <property type="entry name" value="EAMA DOMAIN-CONTAINING PROTEIN"/>
    <property type="match status" value="1"/>
</dbReference>
<feature type="transmembrane region" description="Helical" evidence="6">
    <location>
        <begin position="173"/>
        <end position="192"/>
    </location>
</feature>
<feature type="transmembrane region" description="Helical" evidence="6">
    <location>
        <begin position="117"/>
        <end position="133"/>
    </location>
</feature>
<comment type="subcellular location">
    <subcellularLocation>
        <location evidence="1">Membrane</location>
        <topology evidence="1">Multi-pass membrane protein</topology>
    </subcellularLocation>
</comment>
<proteinExistence type="inferred from homology"/>
<evidence type="ECO:0000259" key="7">
    <source>
        <dbReference type="Pfam" id="PF00892"/>
    </source>
</evidence>
<protein>
    <submittedName>
        <fullName evidence="8">DMT family transporter</fullName>
    </submittedName>
</protein>
<dbReference type="EMBL" id="VCMV01000004">
    <property type="protein sequence ID" value="KAB0268630.1"/>
    <property type="molecule type" value="Genomic_DNA"/>
</dbReference>
<dbReference type="RefSeq" id="WP_150942366.1">
    <property type="nucleotide sequence ID" value="NZ_VCMV01000004.1"/>
</dbReference>
<keyword evidence="3 6" id="KW-0812">Transmembrane</keyword>
<keyword evidence="9" id="KW-1185">Reference proteome</keyword>
<evidence type="ECO:0000256" key="2">
    <source>
        <dbReference type="ARBA" id="ARBA00007362"/>
    </source>
</evidence>
<dbReference type="OrthoDB" id="7158585at2"/>
<organism evidence="8 9">
    <name type="scientific">Microvirga brassicacearum</name>
    <dbReference type="NCBI Taxonomy" id="2580413"/>
    <lineage>
        <taxon>Bacteria</taxon>
        <taxon>Pseudomonadati</taxon>
        <taxon>Pseudomonadota</taxon>
        <taxon>Alphaproteobacteria</taxon>
        <taxon>Hyphomicrobiales</taxon>
        <taxon>Methylobacteriaceae</taxon>
        <taxon>Microvirga</taxon>
    </lineage>
</organism>
<dbReference type="GO" id="GO:0016020">
    <property type="term" value="C:membrane"/>
    <property type="evidence" value="ECO:0007669"/>
    <property type="project" value="UniProtKB-SubCell"/>
</dbReference>
<dbReference type="InterPro" id="IPR050638">
    <property type="entry name" value="AA-Vitamin_Transporters"/>
</dbReference>
<evidence type="ECO:0000313" key="9">
    <source>
        <dbReference type="Proteomes" id="UP000325684"/>
    </source>
</evidence>
<dbReference type="InterPro" id="IPR037185">
    <property type="entry name" value="EmrE-like"/>
</dbReference>
<comment type="similarity">
    <text evidence="2">Belongs to the EamA transporter family.</text>
</comment>
<feature type="transmembrane region" description="Helical" evidence="6">
    <location>
        <begin position="88"/>
        <end position="110"/>
    </location>
</feature>
<dbReference type="Proteomes" id="UP000325684">
    <property type="component" value="Unassembled WGS sequence"/>
</dbReference>
<feature type="transmembrane region" description="Helical" evidence="6">
    <location>
        <begin position="204"/>
        <end position="230"/>
    </location>
</feature>
<sequence>MTPRDFSLLLLTCLLWAAHTIVSKIVVSGMEVPPLFYAAVRYGLVALVALPWLLPAPRPLWRIICVGILMGGGGFALFFLGIRTATPSSAAIVGQLSLPLTVLLSVMILGEAVSPRRAAGVVLTFLGGIIVMWNPQNGFPLSGGLLLVLASALAGSLAAVMMKQIDGVRPLQFQAWVGAASVVPLMVLTVVFETNQYPIALAAGWPFVMAVLFSALIVSMLAHTIYYGLIRIYPANLIAPLIILSPLLTVVLGILITQDPFDLRMALGTIIALAGVMIITVRRNFMTSLTGYLGHFRRKP</sequence>
<dbReference type="PANTHER" id="PTHR32322">
    <property type="entry name" value="INNER MEMBRANE TRANSPORTER"/>
    <property type="match status" value="1"/>
</dbReference>
<feature type="transmembrane region" description="Helical" evidence="6">
    <location>
        <begin position="61"/>
        <end position="82"/>
    </location>
</feature>
<comment type="caution">
    <text evidence="8">The sequence shown here is derived from an EMBL/GenBank/DDBJ whole genome shotgun (WGS) entry which is preliminary data.</text>
</comment>
<feature type="transmembrane region" description="Helical" evidence="6">
    <location>
        <begin position="36"/>
        <end position="54"/>
    </location>
</feature>
<evidence type="ECO:0000256" key="5">
    <source>
        <dbReference type="ARBA" id="ARBA00023136"/>
    </source>
</evidence>
<keyword evidence="4 6" id="KW-1133">Transmembrane helix</keyword>
<evidence type="ECO:0000256" key="1">
    <source>
        <dbReference type="ARBA" id="ARBA00004141"/>
    </source>
</evidence>
<feature type="transmembrane region" description="Helical" evidence="6">
    <location>
        <begin position="237"/>
        <end position="257"/>
    </location>
</feature>
<reference evidence="8 9" key="1">
    <citation type="journal article" date="2019" name="Microorganisms">
        <title>Genome Insights into the Novel Species Microvirga brassicacearum, a Rapeseed Endophyte with Biotechnological Potential.</title>
        <authorList>
            <person name="Jimenez-Gomez A."/>
            <person name="Saati-Santamaria Z."/>
            <person name="Igual J.M."/>
            <person name="Rivas R."/>
            <person name="Mateos P.F."/>
            <person name="Garcia-Fraile P."/>
        </authorList>
    </citation>
    <scope>NUCLEOTIDE SEQUENCE [LARGE SCALE GENOMIC DNA]</scope>
    <source>
        <strain evidence="8 9">CDVBN77</strain>
    </source>
</reference>
<keyword evidence="5 6" id="KW-0472">Membrane</keyword>
<evidence type="ECO:0000313" key="8">
    <source>
        <dbReference type="EMBL" id="KAB0268630.1"/>
    </source>
</evidence>
<feature type="domain" description="EamA" evidence="7">
    <location>
        <begin position="144"/>
        <end position="280"/>
    </location>
</feature>
<feature type="transmembrane region" description="Helical" evidence="6">
    <location>
        <begin position="263"/>
        <end position="281"/>
    </location>
</feature>
<dbReference type="AlphaFoldDB" id="A0A5N3PFX8"/>
<feature type="domain" description="EamA" evidence="7">
    <location>
        <begin position="8"/>
        <end position="132"/>
    </location>
</feature>
<dbReference type="Pfam" id="PF00892">
    <property type="entry name" value="EamA"/>
    <property type="match status" value="2"/>
</dbReference>
<evidence type="ECO:0000256" key="4">
    <source>
        <dbReference type="ARBA" id="ARBA00022989"/>
    </source>
</evidence>
<gene>
    <name evidence="8" type="ORF">FEZ63_04090</name>
</gene>
<feature type="transmembrane region" description="Helical" evidence="6">
    <location>
        <begin position="139"/>
        <end position="161"/>
    </location>
</feature>
<dbReference type="InterPro" id="IPR000620">
    <property type="entry name" value="EamA_dom"/>
</dbReference>
<evidence type="ECO:0000256" key="6">
    <source>
        <dbReference type="SAM" id="Phobius"/>
    </source>
</evidence>
<name>A0A5N3PFX8_9HYPH</name>
<evidence type="ECO:0000256" key="3">
    <source>
        <dbReference type="ARBA" id="ARBA00022692"/>
    </source>
</evidence>
<dbReference type="SUPFAM" id="SSF103481">
    <property type="entry name" value="Multidrug resistance efflux transporter EmrE"/>
    <property type="match status" value="2"/>
</dbReference>
<accession>A0A5N3PFX8</accession>